<dbReference type="Proteomes" id="UP000600588">
    <property type="component" value="Unassembled WGS sequence"/>
</dbReference>
<evidence type="ECO:0000259" key="13">
    <source>
        <dbReference type="Pfam" id="PF07715"/>
    </source>
</evidence>
<feature type="domain" description="TonB-dependent receptor plug" evidence="13">
    <location>
        <begin position="54"/>
        <end position="161"/>
    </location>
</feature>
<protein>
    <submittedName>
        <fullName evidence="14">TonB-dependent receptor</fullName>
    </submittedName>
</protein>
<evidence type="ECO:0000259" key="12">
    <source>
        <dbReference type="Pfam" id="PF00593"/>
    </source>
</evidence>
<dbReference type="InterPro" id="IPR037066">
    <property type="entry name" value="Plug_dom_sf"/>
</dbReference>
<comment type="subcellular location">
    <subcellularLocation>
        <location evidence="1 10">Cell outer membrane</location>
        <topology evidence="1 10">Multi-pass membrane protein</topology>
    </subcellularLocation>
</comment>
<evidence type="ECO:0000256" key="10">
    <source>
        <dbReference type="PROSITE-ProRule" id="PRU01360"/>
    </source>
</evidence>
<reference evidence="14 15" key="1">
    <citation type="submission" date="2020-09" db="EMBL/GenBank/DDBJ databases">
        <title>TT11 complete genome.</title>
        <authorList>
            <person name="Wu Z."/>
        </authorList>
    </citation>
    <scope>NUCLEOTIDE SEQUENCE [LARGE SCALE GENOMIC DNA]</scope>
    <source>
        <strain evidence="14 15">TT11</strain>
    </source>
</reference>
<dbReference type="CDD" id="cd01347">
    <property type="entry name" value="ligand_gated_channel"/>
    <property type="match status" value="1"/>
</dbReference>
<feature type="domain" description="TonB-dependent receptor-like beta-barrel" evidence="12">
    <location>
        <begin position="290"/>
        <end position="712"/>
    </location>
</feature>
<dbReference type="PROSITE" id="PS52016">
    <property type="entry name" value="TONB_DEPENDENT_REC_3"/>
    <property type="match status" value="1"/>
</dbReference>
<keyword evidence="8 14" id="KW-0675">Receptor</keyword>
<evidence type="ECO:0000256" key="1">
    <source>
        <dbReference type="ARBA" id="ARBA00004571"/>
    </source>
</evidence>
<dbReference type="AlphaFoldDB" id="A0A8J6UHP6"/>
<comment type="similarity">
    <text evidence="10 11">Belongs to the TonB-dependent receptor family.</text>
</comment>
<evidence type="ECO:0000256" key="7">
    <source>
        <dbReference type="ARBA" id="ARBA00023136"/>
    </source>
</evidence>
<dbReference type="RefSeq" id="WP_188230959.1">
    <property type="nucleotide sequence ID" value="NZ_JACVXB010000006.1"/>
</dbReference>
<keyword evidence="3 10" id="KW-1134">Transmembrane beta strand</keyword>
<dbReference type="PROSITE" id="PS01156">
    <property type="entry name" value="TONB_DEPENDENT_REC_2"/>
    <property type="match status" value="1"/>
</dbReference>
<dbReference type="InterPro" id="IPR000531">
    <property type="entry name" value="Beta-barrel_TonB"/>
</dbReference>
<evidence type="ECO:0000256" key="4">
    <source>
        <dbReference type="ARBA" id="ARBA00022692"/>
    </source>
</evidence>
<dbReference type="InterPro" id="IPR039426">
    <property type="entry name" value="TonB-dep_rcpt-like"/>
</dbReference>
<evidence type="ECO:0000256" key="2">
    <source>
        <dbReference type="ARBA" id="ARBA00022448"/>
    </source>
</evidence>
<dbReference type="InterPro" id="IPR036942">
    <property type="entry name" value="Beta-barrel_TonB_sf"/>
</dbReference>
<dbReference type="Pfam" id="PF07715">
    <property type="entry name" value="Plug"/>
    <property type="match status" value="1"/>
</dbReference>
<name>A0A8J6UHP6_9FLAO</name>
<keyword evidence="15" id="KW-1185">Reference proteome</keyword>
<organism evidence="14 15">
    <name type="scientific">Aestuariibaculum sediminum</name>
    <dbReference type="NCBI Taxonomy" id="2770637"/>
    <lineage>
        <taxon>Bacteria</taxon>
        <taxon>Pseudomonadati</taxon>
        <taxon>Bacteroidota</taxon>
        <taxon>Flavobacteriia</taxon>
        <taxon>Flavobacteriales</taxon>
        <taxon>Flavobacteriaceae</taxon>
    </lineage>
</organism>
<dbReference type="GO" id="GO:0009279">
    <property type="term" value="C:cell outer membrane"/>
    <property type="evidence" value="ECO:0007669"/>
    <property type="project" value="UniProtKB-SubCell"/>
</dbReference>
<evidence type="ECO:0000256" key="3">
    <source>
        <dbReference type="ARBA" id="ARBA00022452"/>
    </source>
</evidence>
<dbReference type="PANTHER" id="PTHR30069">
    <property type="entry name" value="TONB-DEPENDENT OUTER MEMBRANE RECEPTOR"/>
    <property type="match status" value="1"/>
</dbReference>
<proteinExistence type="inferred from homology"/>
<keyword evidence="5" id="KW-0732">Signal</keyword>
<evidence type="ECO:0000256" key="9">
    <source>
        <dbReference type="ARBA" id="ARBA00023237"/>
    </source>
</evidence>
<evidence type="ECO:0000256" key="8">
    <source>
        <dbReference type="ARBA" id="ARBA00023170"/>
    </source>
</evidence>
<evidence type="ECO:0000313" key="15">
    <source>
        <dbReference type="Proteomes" id="UP000600588"/>
    </source>
</evidence>
<keyword evidence="9 10" id="KW-0998">Cell outer membrane</keyword>
<dbReference type="EMBL" id="JACVXB010000006">
    <property type="protein sequence ID" value="MBD0833176.1"/>
    <property type="molecule type" value="Genomic_DNA"/>
</dbReference>
<comment type="caution">
    <text evidence="14">The sequence shown here is derived from an EMBL/GenBank/DDBJ whole genome shotgun (WGS) entry which is preliminary data.</text>
</comment>
<dbReference type="GO" id="GO:0044718">
    <property type="term" value="P:siderophore transmembrane transport"/>
    <property type="evidence" value="ECO:0007669"/>
    <property type="project" value="TreeGrafter"/>
</dbReference>
<dbReference type="Gene3D" id="2.40.170.20">
    <property type="entry name" value="TonB-dependent receptor, beta-barrel domain"/>
    <property type="match status" value="1"/>
</dbReference>
<dbReference type="SUPFAM" id="SSF56935">
    <property type="entry name" value="Porins"/>
    <property type="match status" value="1"/>
</dbReference>
<evidence type="ECO:0000256" key="11">
    <source>
        <dbReference type="RuleBase" id="RU003357"/>
    </source>
</evidence>
<accession>A0A8J6UHP6</accession>
<evidence type="ECO:0000256" key="5">
    <source>
        <dbReference type="ARBA" id="ARBA00022729"/>
    </source>
</evidence>
<dbReference type="InterPro" id="IPR010917">
    <property type="entry name" value="TonB_rcpt_CS"/>
</dbReference>
<dbReference type="InterPro" id="IPR012910">
    <property type="entry name" value="Plug_dom"/>
</dbReference>
<keyword evidence="4 10" id="KW-0812">Transmembrane</keyword>
<evidence type="ECO:0000256" key="6">
    <source>
        <dbReference type="ARBA" id="ARBA00023077"/>
    </source>
</evidence>
<keyword evidence="6 11" id="KW-0798">TonB box</keyword>
<dbReference type="GO" id="GO:0015344">
    <property type="term" value="F:siderophore uptake transmembrane transporter activity"/>
    <property type="evidence" value="ECO:0007669"/>
    <property type="project" value="TreeGrafter"/>
</dbReference>
<keyword evidence="7 10" id="KW-0472">Membrane</keyword>
<dbReference type="PANTHER" id="PTHR30069:SF29">
    <property type="entry name" value="HEMOGLOBIN AND HEMOGLOBIN-HAPTOGLOBIN-BINDING PROTEIN 1-RELATED"/>
    <property type="match status" value="1"/>
</dbReference>
<gene>
    <name evidence="14" type="ORF">ICJ83_13635</name>
</gene>
<keyword evidence="2 10" id="KW-0813">Transport</keyword>
<sequence length="739" mass="83466">MILKKKVTIIKRVIILFLFLGFNLAGFAQAWQPIIKEVKLDRIIIGAKRYSDSVKKVSQKIIKVSKETIEFQNFQNTADVLANSGTVTVQKSQQGGGSPVIRGFEASRVLLLVDGIRMNNLIFRSGHLQNVITVDENMLEQVDVLFGPSSTVFGSDALGGAINLKTKNARFISETKGKEFSGSAVARYSSANYEKSFYTDLNIAGEKWASLTAFSLNDFDDLRMGAKRNGKNDYFGERPYYVESERGVDEVVVNSNKYVQKFSGYKQYNAMQKLVYMPNEVTSHQLNLQFSTTSNIPRYDRLTDLVGGQLKYAEWYYGPQKRFLAAYRFKKQKVLFNSDMTIGLSYQNIEESRMNRKFNNDFKKSQIEKVNVFSVNVDLNKTVGKGNLLYGFEVFHDRVNSSAKLNNRVTGYETLAGTRYPNGKNYMLRMDAFSTYQSKLSKTTTYNFGARIGYSLLRSNISDNTVFVLPFKKMKQNNVTYSGTAGIVNKLGNSRVVFNVSSAFRVPNIDDLGKVFDSGGGILIVPNPEIKPEKTITSDVSFTIGEGKNIKFEATFFYTHFFDAIVTDNYTFKGEDSIEYEGELSNVYANQNKGKARIFGVSSILNLKLTKSLEFTGTFNYTNGRILDEESPLDHIPPVFGKLGLRYKSNIYEIDLYALYNGRKAIEDYFLNGEDNERYAPKGGMPAWYTLNLKGGYHICPHLNIYSGVENICDTQYRTFASGINAPGRNLYLGIKYTF</sequence>
<evidence type="ECO:0000313" key="14">
    <source>
        <dbReference type="EMBL" id="MBD0833176.1"/>
    </source>
</evidence>
<dbReference type="Pfam" id="PF00593">
    <property type="entry name" value="TonB_dep_Rec_b-barrel"/>
    <property type="match status" value="1"/>
</dbReference>
<dbReference type="Gene3D" id="2.170.130.10">
    <property type="entry name" value="TonB-dependent receptor, plug domain"/>
    <property type="match status" value="1"/>
</dbReference>